<dbReference type="SUPFAM" id="SSF140453">
    <property type="entry name" value="EsxAB dimer-like"/>
    <property type="match status" value="1"/>
</dbReference>
<evidence type="ECO:0000256" key="1">
    <source>
        <dbReference type="SAM" id="MobiDB-lite"/>
    </source>
</evidence>
<dbReference type="EMBL" id="JAGSOH010000086">
    <property type="protein sequence ID" value="MBR7829463.1"/>
    <property type="molecule type" value="Genomic_DNA"/>
</dbReference>
<organism evidence="2 3">
    <name type="scientific">Actinospica acidithermotolerans</name>
    <dbReference type="NCBI Taxonomy" id="2828514"/>
    <lineage>
        <taxon>Bacteria</taxon>
        <taxon>Bacillati</taxon>
        <taxon>Actinomycetota</taxon>
        <taxon>Actinomycetes</taxon>
        <taxon>Catenulisporales</taxon>
        <taxon>Actinospicaceae</taxon>
        <taxon>Actinospica</taxon>
    </lineage>
</organism>
<dbReference type="InterPro" id="IPR036689">
    <property type="entry name" value="ESAT-6-like_sf"/>
</dbReference>
<gene>
    <name evidence="2" type="ORF">KDK95_24365</name>
</gene>
<accession>A0A941EEY8</accession>
<feature type="compositionally biased region" description="Polar residues" evidence="1">
    <location>
        <begin position="235"/>
        <end position="253"/>
    </location>
</feature>
<evidence type="ECO:0000313" key="3">
    <source>
        <dbReference type="Proteomes" id="UP000676325"/>
    </source>
</evidence>
<name>A0A941EEY8_9ACTN</name>
<feature type="compositionally biased region" description="Low complexity" evidence="1">
    <location>
        <begin position="218"/>
        <end position="234"/>
    </location>
</feature>
<keyword evidence="3" id="KW-1185">Reference proteome</keyword>
<feature type="region of interest" description="Disordered" evidence="1">
    <location>
        <begin position="170"/>
        <end position="482"/>
    </location>
</feature>
<feature type="compositionally biased region" description="Low complexity" evidence="1">
    <location>
        <begin position="276"/>
        <end position="287"/>
    </location>
</feature>
<proteinExistence type="predicted"/>
<feature type="compositionally biased region" description="Low complexity" evidence="1">
    <location>
        <begin position="372"/>
        <end position="383"/>
    </location>
</feature>
<dbReference type="RefSeq" id="WP_212520597.1">
    <property type="nucleotide sequence ID" value="NZ_JAGSOH010000086.1"/>
</dbReference>
<sequence>MGGFNQQSVNDNGGVAWAKQVAQTMDPGAIDSQIQGYQAAVSSLSSVQTTLQNVKNNLASSWSGDAAEQAQQSFQTSINHAQLTQETISSSVIPALQSAKSAQQTYVSTMSSVQDEKTVPQNSVIDDIEGWFGSETPAQKAENHNTAVRTQAAEALNTLSDSYETSASKLTAVGGSQETLTETGSSGAYSLGSVSSSSGDGAASGYSSRVGGGGSTGTSGYVSSSPTGSVSAGSNPSTTLAGTSASQTANPVTDPTWGSGNPTSTTTTPEPDPIWGTSSPGETETGGNNYNKSGLITDEPQEGGANGLSENGFGEEGLSRNSGSRAGVFDETGMSDGELNGGSGTGARGRTSSGDGSSLIGEEEGASGGSTEGTSSENSMSRGMGRGGGLVGDEEDLGSSRYSRGRYLGVDEEDDNHLSSPIRSVYEDATDADGNRVNMMSSGRRGSAQSDDEEDERRKRPSYLKEDDFWNDAQRIVPPVIQ</sequence>
<feature type="compositionally biased region" description="Polar residues" evidence="1">
    <location>
        <begin position="170"/>
        <end position="183"/>
    </location>
</feature>
<feature type="compositionally biased region" description="Low complexity" evidence="1">
    <location>
        <begin position="184"/>
        <end position="209"/>
    </location>
</feature>
<feature type="compositionally biased region" description="Low complexity" evidence="1">
    <location>
        <begin position="255"/>
        <end position="269"/>
    </location>
</feature>
<reference evidence="2" key="1">
    <citation type="submission" date="2021-04" db="EMBL/GenBank/DDBJ databases">
        <title>Genome based classification of Actinospica acidithermotolerans sp. nov., an actinobacterium isolated from an Indonesian hot spring.</title>
        <authorList>
            <person name="Kusuma A.B."/>
            <person name="Putra K.E."/>
            <person name="Nafisah S."/>
            <person name="Loh J."/>
            <person name="Nouioui I."/>
            <person name="Goodfellow M."/>
        </authorList>
    </citation>
    <scope>NUCLEOTIDE SEQUENCE</scope>
    <source>
        <strain evidence="2">MGRD01-02</strain>
    </source>
</reference>
<dbReference type="Proteomes" id="UP000676325">
    <property type="component" value="Unassembled WGS sequence"/>
</dbReference>
<evidence type="ECO:0000313" key="2">
    <source>
        <dbReference type="EMBL" id="MBR7829463.1"/>
    </source>
</evidence>
<protein>
    <submittedName>
        <fullName evidence="2">WXG100 family type VII secretion target</fullName>
    </submittedName>
</protein>
<comment type="caution">
    <text evidence="2">The sequence shown here is derived from an EMBL/GenBank/DDBJ whole genome shotgun (WGS) entry which is preliminary data.</text>
</comment>
<feature type="compositionally biased region" description="Low complexity" evidence="1">
    <location>
        <begin position="348"/>
        <end position="360"/>
    </location>
</feature>
<dbReference type="AlphaFoldDB" id="A0A941EEY8"/>